<comment type="caution">
    <text evidence="3">The sequence shown here is derived from an EMBL/GenBank/DDBJ whole genome shotgun (WGS) entry which is preliminary data.</text>
</comment>
<gene>
    <name evidence="3" type="ORF">HD601_003403</name>
</gene>
<feature type="domain" description="UspA" evidence="2">
    <location>
        <begin position="14"/>
        <end position="151"/>
    </location>
</feature>
<dbReference type="PANTHER" id="PTHR46268:SF6">
    <property type="entry name" value="UNIVERSAL STRESS PROTEIN UP12"/>
    <property type="match status" value="1"/>
</dbReference>
<dbReference type="CDD" id="cd00293">
    <property type="entry name" value="USP-like"/>
    <property type="match status" value="1"/>
</dbReference>
<sequence length="303" mass="31252">MAGESESRVSTSVIVVGVDGSPDSGVALDWATAEARGRKADLAIVYGLWMPMTAIAFGDASVLPLAEDVHGYGQLVLDAARERVTEQAPDLNVTTSLLMRRPDDALLQVADDGAELIVVGSRGLGGVGSLALGSVSTRVAARASCPVVVVPPGSRHLDGAIVVGVDGSEHSDAALRFALARGRDEQTEVVAVSAYRAPFLPLQDVDPETMSVVGAEERRLALEALHQAVDRARQAIGGPVDVSVRLEEGHPADVLLDLGRDAALLVVGSRGRGPVRSLLLGSISQAVLHQAAGPVAVVRAAPA</sequence>
<feature type="domain" description="UspA" evidence="2">
    <location>
        <begin position="161"/>
        <end position="299"/>
    </location>
</feature>
<dbReference type="EMBL" id="JACHMM010000001">
    <property type="protein sequence ID" value="MBB5788828.1"/>
    <property type="molecule type" value="Genomic_DNA"/>
</dbReference>
<dbReference type="RefSeq" id="WP_184823746.1">
    <property type="nucleotide sequence ID" value="NZ_JACHMM010000001.1"/>
</dbReference>
<reference evidence="3 4" key="1">
    <citation type="submission" date="2020-08" db="EMBL/GenBank/DDBJ databases">
        <title>Sequencing the genomes of 1000 actinobacteria strains.</title>
        <authorList>
            <person name="Klenk H.-P."/>
        </authorList>
    </citation>
    <scope>NUCLEOTIDE SEQUENCE [LARGE SCALE GENOMIC DNA]</scope>
    <source>
        <strain evidence="3 4">DSM 102122</strain>
    </source>
</reference>
<dbReference type="PRINTS" id="PR01438">
    <property type="entry name" value="UNVRSLSTRESS"/>
</dbReference>
<proteinExistence type="inferred from homology"/>
<dbReference type="AlphaFoldDB" id="A0A7W9GS53"/>
<protein>
    <submittedName>
        <fullName evidence="3">Nucleotide-binding universal stress UspA family protein</fullName>
    </submittedName>
</protein>
<evidence type="ECO:0000256" key="1">
    <source>
        <dbReference type="ARBA" id="ARBA00008791"/>
    </source>
</evidence>
<comment type="similarity">
    <text evidence="1">Belongs to the universal stress protein A family.</text>
</comment>
<accession>A0A7W9GS53</accession>
<dbReference type="Gene3D" id="3.40.50.620">
    <property type="entry name" value="HUPs"/>
    <property type="match status" value="2"/>
</dbReference>
<organism evidence="3 4">
    <name type="scientific">Jiangella mangrovi</name>
    <dbReference type="NCBI Taxonomy" id="1524084"/>
    <lineage>
        <taxon>Bacteria</taxon>
        <taxon>Bacillati</taxon>
        <taxon>Actinomycetota</taxon>
        <taxon>Actinomycetes</taxon>
        <taxon>Jiangellales</taxon>
        <taxon>Jiangellaceae</taxon>
        <taxon>Jiangella</taxon>
    </lineage>
</organism>
<dbReference type="CDD" id="cd23659">
    <property type="entry name" value="USP_At3g01520-like"/>
    <property type="match status" value="1"/>
</dbReference>
<dbReference type="Proteomes" id="UP000542813">
    <property type="component" value="Unassembled WGS sequence"/>
</dbReference>
<evidence type="ECO:0000313" key="3">
    <source>
        <dbReference type="EMBL" id="MBB5788828.1"/>
    </source>
</evidence>
<dbReference type="InterPro" id="IPR006016">
    <property type="entry name" value="UspA"/>
</dbReference>
<dbReference type="Pfam" id="PF00582">
    <property type="entry name" value="Usp"/>
    <property type="match status" value="2"/>
</dbReference>
<name>A0A7W9GS53_9ACTN</name>
<dbReference type="InterPro" id="IPR014729">
    <property type="entry name" value="Rossmann-like_a/b/a_fold"/>
</dbReference>
<dbReference type="SUPFAM" id="SSF52402">
    <property type="entry name" value="Adenine nucleotide alpha hydrolases-like"/>
    <property type="match status" value="2"/>
</dbReference>
<evidence type="ECO:0000259" key="2">
    <source>
        <dbReference type="Pfam" id="PF00582"/>
    </source>
</evidence>
<dbReference type="PANTHER" id="PTHR46268">
    <property type="entry name" value="STRESS RESPONSE PROTEIN NHAX"/>
    <property type="match status" value="1"/>
</dbReference>
<dbReference type="InterPro" id="IPR006015">
    <property type="entry name" value="Universal_stress_UspA"/>
</dbReference>
<keyword evidence="4" id="KW-1185">Reference proteome</keyword>
<evidence type="ECO:0000313" key="4">
    <source>
        <dbReference type="Proteomes" id="UP000542813"/>
    </source>
</evidence>